<sequence>MVDITHRLGKPVAVVGIPAQFNGSGSYTDGTLQNLVNRGQRLFAAFQREHTFGWKTNSWNVCPPRITINGATVSWQFGGKQDGQAEVTGGLLVIGVF</sequence>
<gene>
    <name evidence="1" type="ORF">C5615_09780</name>
</gene>
<organism evidence="1 2">
    <name type="scientific">Burkholderia cepacia</name>
    <name type="common">Pseudomonas cepacia</name>
    <dbReference type="NCBI Taxonomy" id="292"/>
    <lineage>
        <taxon>Bacteria</taxon>
        <taxon>Pseudomonadati</taxon>
        <taxon>Pseudomonadota</taxon>
        <taxon>Betaproteobacteria</taxon>
        <taxon>Burkholderiales</taxon>
        <taxon>Burkholderiaceae</taxon>
        <taxon>Burkholderia</taxon>
        <taxon>Burkholderia cepacia complex</taxon>
    </lineage>
</organism>
<evidence type="ECO:0000313" key="1">
    <source>
        <dbReference type="EMBL" id="PQP19718.1"/>
    </source>
</evidence>
<dbReference type="AlphaFoldDB" id="A0A2S8IYB4"/>
<name>A0A2S8IYB4_BURCE</name>
<protein>
    <submittedName>
        <fullName evidence="1">Uncharacterized protein</fullName>
    </submittedName>
</protein>
<dbReference type="Proteomes" id="UP000238206">
    <property type="component" value="Unassembled WGS sequence"/>
</dbReference>
<reference evidence="1 2" key="1">
    <citation type="submission" date="2018-02" db="EMBL/GenBank/DDBJ databases">
        <title>Draft genome sequencing of Burkholderia cepacia Y14-15.</title>
        <authorList>
            <person name="Zheng B.-X."/>
        </authorList>
    </citation>
    <scope>NUCLEOTIDE SEQUENCE [LARGE SCALE GENOMIC DNA]</scope>
    <source>
        <strain evidence="1 2">Y14-15</strain>
    </source>
</reference>
<accession>A0A2S8IYB4</accession>
<comment type="caution">
    <text evidence="1">The sequence shown here is derived from an EMBL/GenBank/DDBJ whole genome shotgun (WGS) entry which is preliminary data.</text>
</comment>
<dbReference type="EMBL" id="PUIQ01000009">
    <property type="protein sequence ID" value="PQP19718.1"/>
    <property type="molecule type" value="Genomic_DNA"/>
</dbReference>
<proteinExistence type="predicted"/>
<evidence type="ECO:0000313" key="2">
    <source>
        <dbReference type="Proteomes" id="UP000238206"/>
    </source>
</evidence>